<protein>
    <submittedName>
        <fullName evidence="2">ParA family protein</fullName>
    </submittedName>
</protein>
<dbReference type="Gene3D" id="3.40.50.300">
    <property type="entry name" value="P-loop containing nucleotide triphosphate hydrolases"/>
    <property type="match status" value="1"/>
</dbReference>
<name>A0ABW2LR20_9PSEU</name>
<keyword evidence="3" id="KW-1185">Reference proteome</keyword>
<dbReference type="InterPro" id="IPR050678">
    <property type="entry name" value="DNA_Partitioning_ATPase"/>
</dbReference>
<organism evidence="2 3">
    <name type="scientific">Saccharopolyspora griseoalba</name>
    <dbReference type="NCBI Taxonomy" id="1431848"/>
    <lineage>
        <taxon>Bacteria</taxon>
        <taxon>Bacillati</taxon>
        <taxon>Actinomycetota</taxon>
        <taxon>Actinomycetes</taxon>
        <taxon>Pseudonocardiales</taxon>
        <taxon>Pseudonocardiaceae</taxon>
        <taxon>Saccharopolyspora</taxon>
    </lineage>
</organism>
<dbReference type="PANTHER" id="PTHR13696:SF99">
    <property type="entry name" value="COBYRINIC ACID AC-DIAMIDE SYNTHASE"/>
    <property type="match status" value="1"/>
</dbReference>
<reference evidence="3" key="1">
    <citation type="journal article" date="2019" name="Int. J. Syst. Evol. Microbiol.">
        <title>The Global Catalogue of Microorganisms (GCM) 10K type strain sequencing project: providing services to taxonomists for standard genome sequencing and annotation.</title>
        <authorList>
            <consortium name="The Broad Institute Genomics Platform"/>
            <consortium name="The Broad Institute Genome Sequencing Center for Infectious Disease"/>
            <person name="Wu L."/>
            <person name="Ma J."/>
        </authorList>
    </citation>
    <scope>NUCLEOTIDE SEQUENCE [LARGE SCALE GENOMIC DNA]</scope>
    <source>
        <strain evidence="3">WLHS5</strain>
    </source>
</reference>
<accession>A0ABW2LR20</accession>
<evidence type="ECO:0000313" key="3">
    <source>
        <dbReference type="Proteomes" id="UP001596504"/>
    </source>
</evidence>
<dbReference type="InterPro" id="IPR025669">
    <property type="entry name" value="AAA_dom"/>
</dbReference>
<sequence>MTTNIAVLSGATSVGKSALTANLGALMAQRGQRVRLTGLDRQRTLSLWYGHDVDPDEGELYSADLLKGKGRIRTGEVDANGKPVKRVPTVEDIERPTMIDGLTVVPEAIELENDAIRLAQLGNVGETLTSAMRSAPPVDCNLYDGPGELNILSAAAIAAADKIIICVSPTIKQVAIDRLLERAEQFRTPVAAVVPNIVPSKRDGGFYPAVLAELGKQHADVVTKQTIRRQHWVDEAYAEATPLPVAFPDAEVTEDYRKLLDELDEHGVTPAVKASTPA</sequence>
<gene>
    <name evidence="2" type="ORF">ACFQRI_26460</name>
</gene>
<feature type="domain" description="AAA" evidence="1">
    <location>
        <begin position="5"/>
        <end position="181"/>
    </location>
</feature>
<dbReference type="PANTHER" id="PTHR13696">
    <property type="entry name" value="P-LOOP CONTAINING NUCLEOSIDE TRIPHOSPHATE HYDROLASE"/>
    <property type="match status" value="1"/>
</dbReference>
<dbReference type="EMBL" id="JBHTCJ010000022">
    <property type="protein sequence ID" value="MFC7344969.1"/>
    <property type="molecule type" value="Genomic_DNA"/>
</dbReference>
<comment type="caution">
    <text evidence="2">The sequence shown here is derived from an EMBL/GenBank/DDBJ whole genome shotgun (WGS) entry which is preliminary data.</text>
</comment>
<dbReference type="Pfam" id="PF13614">
    <property type="entry name" value="AAA_31"/>
    <property type="match status" value="1"/>
</dbReference>
<dbReference type="RefSeq" id="WP_380673279.1">
    <property type="nucleotide sequence ID" value="NZ_JBHTCJ010000022.1"/>
</dbReference>
<proteinExistence type="predicted"/>
<evidence type="ECO:0000259" key="1">
    <source>
        <dbReference type="Pfam" id="PF13614"/>
    </source>
</evidence>
<dbReference type="Proteomes" id="UP001596504">
    <property type="component" value="Unassembled WGS sequence"/>
</dbReference>
<dbReference type="InterPro" id="IPR027417">
    <property type="entry name" value="P-loop_NTPase"/>
</dbReference>
<evidence type="ECO:0000313" key="2">
    <source>
        <dbReference type="EMBL" id="MFC7344969.1"/>
    </source>
</evidence>
<dbReference type="SUPFAM" id="SSF52540">
    <property type="entry name" value="P-loop containing nucleoside triphosphate hydrolases"/>
    <property type="match status" value="1"/>
</dbReference>